<accession>A0A6J6XFK2</accession>
<dbReference type="Pfam" id="PF00144">
    <property type="entry name" value="Beta-lactamase"/>
    <property type="match status" value="1"/>
</dbReference>
<dbReference type="EMBL" id="CAFAAG010000066">
    <property type="protein sequence ID" value="CAB4794885.1"/>
    <property type="molecule type" value="Genomic_DNA"/>
</dbReference>
<dbReference type="Gene3D" id="3.40.710.10">
    <property type="entry name" value="DD-peptidase/beta-lactamase superfamily"/>
    <property type="match status" value="1"/>
</dbReference>
<reference evidence="2" key="1">
    <citation type="submission" date="2020-05" db="EMBL/GenBank/DDBJ databases">
        <authorList>
            <person name="Chiriac C."/>
            <person name="Salcher M."/>
            <person name="Ghai R."/>
            <person name="Kavagutti S V."/>
        </authorList>
    </citation>
    <scope>NUCLEOTIDE SEQUENCE</scope>
</reference>
<protein>
    <submittedName>
        <fullName evidence="2">Unannotated protein</fullName>
    </submittedName>
</protein>
<evidence type="ECO:0000313" key="2">
    <source>
        <dbReference type="EMBL" id="CAB4794885.1"/>
    </source>
</evidence>
<dbReference type="SUPFAM" id="SSF56601">
    <property type="entry name" value="beta-lactamase/transpeptidase-like"/>
    <property type="match status" value="1"/>
</dbReference>
<proteinExistence type="predicted"/>
<dbReference type="InterPro" id="IPR012338">
    <property type="entry name" value="Beta-lactam/transpept-like"/>
</dbReference>
<gene>
    <name evidence="2" type="ORF">UFOPK2975_00899</name>
</gene>
<dbReference type="AlphaFoldDB" id="A0A6J6XFK2"/>
<sequence>MNNLQGLDVRVASLVGDHVETDTTLAVVVQHRGEVVAEAYAEGVTADTTLISWSMAKSITHALVGMAQMDGLLDVRAPTGIAQWQNDDRRLITLQHLLEMRSGLAWIEDYVEGNESDVIDMLFGSGKEDHATHAMNQPLASTPGSEWYYSSGTTNIVARLLGDALGNTTHAFIQTRLFDAIDMSSATAQFDAAGTFVGSSYVYATARDFAKFGELYLRDGMCDGRRILPVGWVDHARAQTVIDEETGQGYGAHWWTQPGEPNSLIASGYEGQQILVLPERDLVIVRLGKTVSEKRDAVRAGLYEIARMF</sequence>
<dbReference type="InterPro" id="IPR001466">
    <property type="entry name" value="Beta-lactam-related"/>
</dbReference>
<organism evidence="2">
    <name type="scientific">freshwater metagenome</name>
    <dbReference type="NCBI Taxonomy" id="449393"/>
    <lineage>
        <taxon>unclassified sequences</taxon>
        <taxon>metagenomes</taxon>
        <taxon>ecological metagenomes</taxon>
    </lineage>
</organism>
<dbReference type="InterPro" id="IPR050789">
    <property type="entry name" value="Diverse_Enzym_Activities"/>
</dbReference>
<dbReference type="PANTHER" id="PTHR43283:SF7">
    <property type="entry name" value="BETA-LACTAMASE-RELATED DOMAIN-CONTAINING PROTEIN"/>
    <property type="match status" value="1"/>
</dbReference>
<dbReference type="PANTHER" id="PTHR43283">
    <property type="entry name" value="BETA-LACTAMASE-RELATED"/>
    <property type="match status" value="1"/>
</dbReference>
<name>A0A6J6XFK2_9ZZZZ</name>
<feature type="domain" description="Beta-lactamase-related" evidence="1">
    <location>
        <begin position="25"/>
        <end position="299"/>
    </location>
</feature>
<evidence type="ECO:0000259" key="1">
    <source>
        <dbReference type="Pfam" id="PF00144"/>
    </source>
</evidence>